<dbReference type="AlphaFoldDB" id="A0A5C6AW53"/>
<evidence type="ECO:0000256" key="1">
    <source>
        <dbReference type="SAM" id="Phobius"/>
    </source>
</evidence>
<comment type="caution">
    <text evidence="2">The sequence shown here is derived from an EMBL/GenBank/DDBJ whole genome shotgun (WGS) entry which is preliminary data.</text>
</comment>
<name>A0A5C6AW53_9BACT</name>
<sequence>MMLRWPRAGSRPSSKPFSDNVPSRNLFVRPLNARGFGFDMMSRVAQFDSCESTRMAIDNPYQTPINPYTPTSNSAFIGPQGQIYRKGRILIMHRDATLPDICFKSNEPTAGYRLRRKLSWHNQWIALAILLNVLIYLLIAIIVSKRATVMIPLSDHWRVLRRKRIRNAWVLCLGGPILFVAGIMMMGQGPDAELAGSFCLMAGGLILLFGLFYAIFRTRLVTPVMIDEHFVHLKGAHPEFLNRFEAYSF</sequence>
<evidence type="ECO:0000313" key="2">
    <source>
        <dbReference type="EMBL" id="TWU03681.1"/>
    </source>
</evidence>
<proteinExistence type="predicted"/>
<feature type="transmembrane region" description="Helical" evidence="1">
    <location>
        <begin position="168"/>
        <end position="188"/>
    </location>
</feature>
<keyword evidence="1" id="KW-0812">Transmembrane</keyword>
<feature type="transmembrane region" description="Helical" evidence="1">
    <location>
        <begin position="124"/>
        <end position="143"/>
    </location>
</feature>
<gene>
    <name evidence="2" type="ORF">Pla100_06110</name>
</gene>
<dbReference type="Proteomes" id="UP000316213">
    <property type="component" value="Unassembled WGS sequence"/>
</dbReference>
<dbReference type="EMBL" id="SJPM01000001">
    <property type="protein sequence ID" value="TWU03681.1"/>
    <property type="molecule type" value="Genomic_DNA"/>
</dbReference>
<keyword evidence="1" id="KW-0472">Membrane</keyword>
<accession>A0A5C6AW53</accession>
<reference evidence="2 3" key="1">
    <citation type="submission" date="2019-02" db="EMBL/GenBank/DDBJ databases">
        <title>Deep-cultivation of Planctomycetes and their phenomic and genomic characterization uncovers novel biology.</title>
        <authorList>
            <person name="Wiegand S."/>
            <person name="Jogler M."/>
            <person name="Boedeker C."/>
            <person name="Pinto D."/>
            <person name="Vollmers J."/>
            <person name="Rivas-Marin E."/>
            <person name="Kohn T."/>
            <person name="Peeters S.H."/>
            <person name="Heuer A."/>
            <person name="Rast P."/>
            <person name="Oberbeckmann S."/>
            <person name="Bunk B."/>
            <person name="Jeske O."/>
            <person name="Meyerdierks A."/>
            <person name="Storesund J.E."/>
            <person name="Kallscheuer N."/>
            <person name="Luecker S."/>
            <person name="Lage O.M."/>
            <person name="Pohl T."/>
            <person name="Merkel B.J."/>
            <person name="Hornburger P."/>
            <person name="Mueller R.-W."/>
            <person name="Bruemmer F."/>
            <person name="Labrenz M."/>
            <person name="Spormann A.M."/>
            <person name="Op Den Camp H."/>
            <person name="Overmann J."/>
            <person name="Amann R."/>
            <person name="Jetten M.S.M."/>
            <person name="Mascher T."/>
            <person name="Medema M.H."/>
            <person name="Devos D.P."/>
            <person name="Kaster A.-K."/>
            <person name="Ovreas L."/>
            <person name="Rohde M."/>
            <person name="Galperin M.Y."/>
            <person name="Jogler C."/>
        </authorList>
    </citation>
    <scope>NUCLEOTIDE SEQUENCE [LARGE SCALE GENOMIC DNA]</scope>
    <source>
        <strain evidence="2 3">Pla100</strain>
    </source>
</reference>
<organism evidence="2 3">
    <name type="scientific">Neorhodopirellula pilleata</name>
    <dbReference type="NCBI Taxonomy" id="2714738"/>
    <lineage>
        <taxon>Bacteria</taxon>
        <taxon>Pseudomonadati</taxon>
        <taxon>Planctomycetota</taxon>
        <taxon>Planctomycetia</taxon>
        <taxon>Pirellulales</taxon>
        <taxon>Pirellulaceae</taxon>
        <taxon>Neorhodopirellula</taxon>
    </lineage>
</organism>
<feature type="transmembrane region" description="Helical" evidence="1">
    <location>
        <begin position="194"/>
        <end position="216"/>
    </location>
</feature>
<keyword evidence="3" id="KW-1185">Reference proteome</keyword>
<evidence type="ECO:0000313" key="3">
    <source>
        <dbReference type="Proteomes" id="UP000316213"/>
    </source>
</evidence>
<keyword evidence="1" id="KW-1133">Transmembrane helix</keyword>
<protein>
    <submittedName>
        <fullName evidence="2">Uncharacterized protein</fullName>
    </submittedName>
</protein>